<evidence type="ECO:0000313" key="3">
    <source>
        <dbReference type="Proteomes" id="UP001596997"/>
    </source>
</evidence>
<evidence type="ECO:0000313" key="2">
    <source>
        <dbReference type="EMBL" id="MFD0964194.1"/>
    </source>
</evidence>
<keyword evidence="1" id="KW-0732">Signal</keyword>
<dbReference type="RefSeq" id="WP_377715672.1">
    <property type="nucleotide sequence ID" value="NZ_JBHTJM010000008.1"/>
</dbReference>
<evidence type="ECO:0008006" key="4">
    <source>
        <dbReference type="Google" id="ProtNLM"/>
    </source>
</evidence>
<proteinExistence type="predicted"/>
<dbReference type="EMBL" id="JBHTJM010000008">
    <property type="protein sequence ID" value="MFD0964194.1"/>
    <property type="molecule type" value="Genomic_DNA"/>
</dbReference>
<dbReference type="Proteomes" id="UP001596997">
    <property type="component" value="Unassembled WGS sequence"/>
</dbReference>
<reference evidence="3" key="1">
    <citation type="journal article" date="2019" name="Int. J. Syst. Evol. Microbiol.">
        <title>The Global Catalogue of Microorganisms (GCM) 10K type strain sequencing project: providing services to taxonomists for standard genome sequencing and annotation.</title>
        <authorList>
            <consortium name="The Broad Institute Genomics Platform"/>
            <consortium name="The Broad Institute Genome Sequencing Center for Infectious Disease"/>
            <person name="Wu L."/>
            <person name="Ma J."/>
        </authorList>
    </citation>
    <scope>NUCLEOTIDE SEQUENCE [LARGE SCALE GENOMIC DNA]</scope>
    <source>
        <strain evidence="3">CCUG 62114</strain>
    </source>
</reference>
<gene>
    <name evidence="2" type="ORF">ACFQ1O_09275</name>
</gene>
<organism evidence="2 3">
    <name type="scientific">Pseudofulvibacter geojedonensis</name>
    <dbReference type="NCBI Taxonomy" id="1123758"/>
    <lineage>
        <taxon>Bacteria</taxon>
        <taxon>Pseudomonadati</taxon>
        <taxon>Bacteroidota</taxon>
        <taxon>Flavobacteriia</taxon>
        <taxon>Flavobacteriales</taxon>
        <taxon>Flavobacteriaceae</taxon>
        <taxon>Pseudofulvibacter</taxon>
    </lineage>
</organism>
<name>A0ABW3I2V0_9FLAO</name>
<comment type="caution">
    <text evidence="2">The sequence shown here is derived from an EMBL/GenBank/DDBJ whole genome shotgun (WGS) entry which is preliminary data.</text>
</comment>
<feature type="chain" id="PRO_5047305043" description="Lipoprotein" evidence="1">
    <location>
        <begin position="26"/>
        <end position="269"/>
    </location>
</feature>
<keyword evidence="3" id="KW-1185">Reference proteome</keyword>
<protein>
    <recommendedName>
        <fullName evidence="4">Lipoprotein</fullName>
    </recommendedName>
</protein>
<evidence type="ECO:0000256" key="1">
    <source>
        <dbReference type="SAM" id="SignalP"/>
    </source>
</evidence>
<sequence length="269" mass="28840">MISLKKIGFNALLLASICTISCSSSDDGSSTPITYNNYSPLTVGNTWTYAVSSNDGTNVTNSTDVITADADVVINSKTYTDMSMSQGSTGIMSGMLDQNNFRSEEGVLYMKGEIDLPLSQLGGTDHSIVIDDVELINQNKNNGDILSEQPGSTNQTIQGITIDVSYVVKTKQGETLDNHTVDGQIYNNVIVADIIISASATTPVNNINFPILNDQEIYIIKNYYAEGIGLIDSDATFSYSLVSVPGINLPIPNTGSTITDQEITSYTVN</sequence>
<feature type="signal peptide" evidence="1">
    <location>
        <begin position="1"/>
        <end position="25"/>
    </location>
</feature>
<accession>A0ABW3I2V0</accession>